<dbReference type="Proteomes" id="UP000805193">
    <property type="component" value="Unassembled WGS sequence"/>
</dbReference>
<sequence length="713" mass="80342">MASKLVSSRLLSLCLRYGGCSRPLWTVPRRSPTLVVGDSRRTLTQWKPTSVLFRPAGLWRPYSTPQSEPDSKDELHNIIKNTEKGSGPSEKREFQAETRMLLDIVAKSLYSEKEVFVRELVSNASDALEKLRYLRLSAQLEHEAPDAASAPLEIHIATDKLANTFTIQDTGIGMTHDEVVESLGTIARSGSKEFLRKLTEAGDTPASSIIGQFGVGFYSCFMVADRVEVFTRSRLPDARAVRWSSDGSGVYEVSEAEGVEHGTKIVLHLKPDCADFADEEAVSKVVQKYSNFVGSPVFLNGLPSQHAPVYYPSRLQALWLSDPKEVTPQQHDEFYRYLSGAYDVPRFTLHFRTDVPLGIRCLLYIPEGKPGLFEMSRESEVAGVALYSRRVLIKPRAEILPKWLRFVKGVVESEDIPLNLSRELLQDSALIRKIRSVITSRLVKHLSKSAEKEPESYARFYRDYGVFLKEGILASHEQAEKEEIAQLLRFESSARPAGETVTLAQYCAGMREGQRDIYYLAAPSRQLAESSPYFEAVRSRDVEVLFCTEPYDELVLVQLRQFNRRNITSVEKEMRRDAEAASEESEDVKALSEWLRSELAPMVHKVKVTQRLQSHPCLVSVEEMAAARHFVKTSLQSFSEEERYRLLEPTLEINPDHPIMAKLKTLRSSDPALAKKLARQVFGNAMVAAGLVDDPRKVTSELNDLLASLLEKH</sequence>
<dbReference type="EMBL" id="JABSTQ010000156">
    <property type="protein sequence ID" value="KAG0445614.1"/>
    <property type="molecule type" value="Genomic_DNA"/>
</dbReference>
<evidence type="ECO:0000313" key="1">
    <source>
        <dbReference type="EMBL" id="KAG0445614.1"/>
    </source>
</evidence>
<keyword evidence="2" id="KW-1185">Reference proteome</keyword>
<gene>
    <name evidence="1" type="ORF">HPB47_013452</name>
</gene>
<name>A0AC60R0Z7_IXOPE</name>
<protein>
    <submittedName>
        <fullName evidence="1">Uncharacterized protein</fullName>
    </submittedName>
</protein>
<evidence type="ECO:0000313" key="2">
    <source>
        <dbReference type="Proteomes" id="UP000805193"/>
    </source>
</evidence>
<reference evidence="1 2" key="1">
    <citation type="journal article" date="2020" name="Cell">
        <title>Large-Scale Comparative Analyses of Tick Genomes Elucidate Their Genetic Diversity and Vector Capacities.</title>
        <authorList>
            <consortium name="Tick Genome and Microbiome Consortium (TIGMIC)"/>
            <person name="Jia N."/>
            <person name="Wang J."/>
            <person name="Shi W."/>
            <person name="Du L."/>
            <person name="Sun Y."/>
            <person name="Zhan W."/>
            <person name="Jiang J.F."/>
            <person name="Wang Q."/>
            <person name="Zhang B."/>
            <person name="Ji P."/>
            <person name="Bell-Sakyi L."/>
            <person name="Cui X.M."/>
            <person name="Yuan T.T."/>
            <person name="Jiang B.G."/>
            <person name="Yang W.F."/>
            <person name="Lam T.T."/>
            <person name="Chang Q.C."/>
            <person name="Ding S.J."/>
            <person name="Wang X.J."/>
            <person name="Zhu J.G."/>
            <person name="Ruan X.D."/>
            <person name="Zhao L."/>
            <person name="Wei J.T."/>
            <person name="Ye R.Z."/>
            <person name="Que T.C."/>
            <person name="Du C.H."/>
            <person name="Zhou Y.H."/>
            <person name="Cheng J.X."/>
            <person name="Dai P.F."/>
            <person name="Guo W.B."/>
            <person name="Han X.H."/>
            <person name="Huang E.J."/>
            <person name="Li L.F."/>
            <person name="Wei W."/>
            <person name="Gao Y.C."/>
            <person name="Liu J.Z."/>
            <person name="Shao H.Z."/>
            <person name="Wang X."/>
            <person name="Wang C.C."/>
            <person name="Yang T.C."/>
            <person name="Huo Q.B."/>
            <person name="Li W."/>
            <person name="Chen H.Y."/>
            <person name="Chen S.E."/>
            <person name="Zhou L.G."/>
            <person name="Ni X.B."/>
            <person name="Tian J.H."/>
            <person name="Sheng Y."/>
            <person name="Liu T."/>
            <person name="Pan Y.S."/>
            <person name="Xia L.Y."/>
            <person name="Li J."/>
            <person name="Zhao F."/>
            <person name="Cao W.C."/>
        </authorList>
    </citation>
    <scope>NUCLEOTIDE SEQUENCE [LARGE SCALE GENOMIC DNA]</scope>
    <source>
        <strain evidence="1">Iper-2018</strain>
    </source>
</reference>
<proteinExistence type="predicted"/>
<organism evidence="1 2">
    <name type="scientific">Ixodes persulcatus</name>
    <name type="common">Taiga tick</name>
    <dbReference type="NCBI Taxonomy" id="34615"/>
    <lineage>
        <taxon>Eukaryota</taxon>
        <taxon>Metazoa</taxon>
        <taxon>Ecdysozoa</taxon>
        <taxon>Arthropoda</taxon>
        <taxon>Chelicerata</taxon>
        <taxon>Arachnida</taxon>
        <taxon>Acari</taxon>
        <taxon>Parasitiformes</taxon>
        <taxon>Ixodida</taxon>
        <taxon>Ixodoidea</taxon>
        <taxon>Ixodidae</taxon>
        <taxon>Ixodinae</taxon>
        <taxon>Ixodes</taxon>
    </lineage>
</organism>
<comment type="caution">
    <text evidence="1">The sequence shown here is derived from an EMBL/GenBank/DDBJ whole genome shotgun (WGS) entry which is preliminary data.</text>
</comment>
<accession>A0AC60R0Z7</accession>